<keyword evidence="2" id="KW-1185">Reference proteome</keyword>
<evidence type="ECO:0000313" key="1">
    <source>
        <dbReference type="EMBL" id="KAL2064476.1"/>
    </source>
</evidence>
<organism evidence="1 2">
    <name type="scientific">Oculimacula yallundae</name>
    <dbReference type="NCBI Taxonomy" id="86028"/>
    <lineage>
        <taxon>Eukaryota</taxon>
        <taxon>Fungi</taxon>
        <taxon>Dikarya</taxon>
        <taxon>Ascomycota</taxon>
        <taxon>Pezizomycotina</taxon>
        <taxon>Leotiomycetes</taxon>
        <taxon>Helotiales</taxon>
        <taxon>Ploettnerulaceae</taxon>
        <taxon>Oculimacula</taxon>
    </lineage>
</organism>
<dbReference type="EMBL" id="JAZHXI010000014">
    <property type="protein sequence ID" value="KAL2064476.1"/>
    <property type="molecule type" value="Genomic_DNA"/>
</dbReference>
<reference evidence="1 2" key="1">
    <citation type="journal article" date="2024" name="Commun. Biol.">
        <title>Comparative genomic analysis of thermophilic fungi reveals convergent evolutionary adaptations and gene losses.</title>
        <authorList>
            <person name="Steindorff A.S."/>
            <person name="Aguilar-Pontes M.V."/>
            <person name="Robinson A.J."/>
            <person name="Andreopoulos B."/>
            <person name="LaButti K."/>
            <person name="Kuo A."/>
            <person name="Mondo S."/>
            <person name="Riley R."/>
            <person name="Otillar R."/>
            <person name="Haridas S."/>
            <person name="Lipzen A."/>
            <person name="Grimwood J."/>
            <person name="Schmutz J."/>
            <person name="Clum A."/>
            <person name="Reid I.D."/>
            <person name="Moisan M.C."/>
            <person name="Butler G."/>
            <person name="Nguyen T.T.M."/>
            <person name="Dewar K."/>
            <person name="Conant G."/>
            <person name="Drula E."/>
            <person name="Henrissat B."/>
            <person name="Hansel C."/>
            <person name="Singer S."/>
            <person name="Hutchinson M.I."/>
            <person name="de Vries R.P."/>
            <person name="Natvig D.O."/>
            <person name="Powell A.J."/>
            <person name="Tsang A."/>
            <person name="Grigoriev I.V."/>
        </authorList>
    </citation>
    <scope>NUCLEOTIDE SEQUENCE [LARGE SCALE GENOMIC DNA]</scope>
    <source>
        <strain evidence="1 2">CBS 494.80</strain>
    </source>
</reference>
<evidence type="ECO:0000313" key="2">
    <source>
        <dbReference type="Proteomes" id="UP001595075"/>
    </source>
</evidence>
<sequence>MPFITKRSLHPEATEPWFDHIESHHPNLLSSIKTLEIHDWLGNIESINRSTWWVDRNPREYVDDLQYLGQMQLFKNLETLHFIRRSENNPLIPVDPNWLNSLAEKLGGRFKCTVEEPRKRHAYAHYCRLYEFGSVLPRQSYSIAIKSSEMSLHLNITTHSDQGRSRLTRIV</sequence>
<dbReference type="Proteomes" id="UP001595075">
    <property type="component" value="Unassembled WGS sequence"/>
</dbReference>
<proteinExistence type="predicted"/>
<name>A0ABR4C4P8_9HELO</name>
<accession>A0ABR4C4P8</accession>
<comment type="caution">
    <text evidence="1">The sequence shown here is derived from an EMBL/GenBank/DDBJ whole genome shotgun (WGS) entry which is preliminary data.</text>
</comment>
<protein>
    <submittedName>
        <fullName evidence="1">Uncharacterized protein</fullName>
    </submittedName>
</protein>
<gene>
    <name evidence="1" type="ORF">VTL71DRAFT_4970</name>
</gene>